<dbReference type="PROSITE" id="PS01031">
    <property type="entry name" value="SHSP"/>
    <property type="match status" value="1"/>
</dbReference>
<dbReference type="InterPro" id="IPR008978">
    <property type="entry name" value="HSP20-like_chaperone"/>
</dbReference>
<reference evidence="4 5" key="1">
    <citation type="journal article" date="2009" name="Appl. Environ. Microbiol.">
        <title>Community genomic and proteomic analyses of chemoautotrophic iron-oxidizing "Leptospirillum rubarum" (Group II) and "Leptospirillum ferrodiazotrophum" (Group III) bacteria in acid mine drainage biofilms.</title>
        <authorList>
            <person name="Goltsman D.S."/>
            <person name="Denef V.J."/>
            <person name="Singer S.W."/>
            <person name="VerBerkmoes N.C."/>
            <person name="Lefsrud M."/>
            <person name="Mueller R.S."/>
            <person name="Dick G.J."/>
            <person name="Sun C.L."/>
            <person name="Wheeler K.E."/>
            <person name="Zemla A."/>
            <person name="Baker B.J."/>
            <person name="Hauser L."/>
            <person name="Land M."/>
            <person name="Shah M.B."/>
            <person name="Thelen M.P."/>
            <person name="Hettich R.L."/>
            <person name="Banfield J.F."/>
        </authorList>
    </citation>
    <scope>NUCLEOTIDE SEQUENCE [LARGE SCALE GENOMIC DNA]</scope>
</reference>
<protein>
    <submittedName>
        <fullName evidence="4">Heat shock protein Hsp20</fullName>
    </submittedName>
</protein>
<comment type="similarity">
    <text evidence="1 2">Belongs to the small heat shock protein (HSP20) family.</text>
</comment>
<feature type="domain" description="SHSP" evidence="3">
    <location>
        <begin position="29"/>
        <end position="145"/>
    </location>
</feature>
<dbReference type="InterPro" id="IPR002068">
    <property type="entry name" value="A-crystallin/Hsp20_dom"/>
</dbReference>
<accession>C6HYB6</accession>
<organism evidence="4 5">
    <name type="scientific">Leptospirillum ferrodiazotrophum</name>
    <dbReference type="NCBI Taxonomy" id="412449"/>
    <lineage>
        <taxon>Bacteria</taxon>
        <taxon>Pseudomonadati</taxon>
        <taxon>Nitrospirota</taxon>
        <taxon>Nitrospiria</taxon>
        <taxon>Nitrospirales</taxon>
        <taxon>Nitrospiraceae</taxon>
        <taxon>Leptospirillum</taxon>
    </lineage>
</organism>
<dbReference type="SUPFAM" id="SSF49764">
    <property type="entry name" value="HSP20-like chaperones"/>
    <property type="match status" value="1"/>
</dbReference>
<sequence>MKPHDMERFFWQLEGALSKGMWPDIVFKAAGDGRWSPMTDIYETDDETVIKMDLAGVSKDEISIVVESNRLVVRGTRKDESKTYEPQKKKNFVQMEINYGDFERVFLLRDGIEGRPVRAEYASGFLRIIVGKKPKQTMTVPISFHEGAG</sequence>
<evidence type="ECO:0000313" key="5">
    <source>
        <dbReference type="Proteomes" id="UP000009374"/>
    </source>
</evidence>
<dbReference type="Proteomes" id="UP000009374">
    <property type="component" value="Unassembled WGS sequence"/>
</dbReference>
<dbReference type="AlphaFoldDB" id="C6HYB6"/>
<keyword evidence="4" id="KW-0346">Stress response</keyword>
<dbReference type="Pfam" id="PF00011">
    <property type="entry name" value="HSP20"/>
    <property type="match status" value="1"/>
</dbReference>
<dbReference type="InterPro" id="IPR031107">
    <property type="entry name" value="Small_HSP"/>
</dbReference>
<dbReference type="PANTHER" id="PTHR11527">
    <property type="entry name" value="HEAT-SHOCK PROTEIN 20 FAMILY MEMBER"/>
    <property type="match status" value="1"/>
</dbReference>
<evidence type="ECO:0000256" key="2">
    <source>
        <dbReference type="RuleBase" id="RU003616"/>
    </source>
</evidence>
<keyword evidence="5" id="KW-1185">Reference proteome</keyword>
<dbReference type="CDD" id="cd06464">
    <property type="entry name" value="ACD_sHsps-like"/>
    <property type="match status" value="1"/>
</dbReference>
<dbReference type="Gene3D" id="2.60.40.790">
    <property type="match status" value="1"/>
</dbReference>
<evidence type="ECO:0000256" key="1">
    <source>
        <dbReference type="PROSITE-ProRule" id="PRU00285"/>
    </source>
</evidence>
<gene>
    <name evidence="4" type="ORF">UBAL3_94170072</name>
</gene>
<evidence type="ECO:0000313" key="4">
    <source>
        <dbReference type="EMBL" id="EES52467.1"/>
    </source>
</evidence>
<evidence type="ECO:0000259" key="3">
    <source>
        <dbReference type="PROSITE" id="PS01031"/>
    </source>
</evidence>
<name>C6HYB6_9BACT</name>
<dbReference type="EMBL" id="GG693877">
    <property type="protein sequence ID" value="EES52467.1"/>
    <property type="molecule type" value="Genomic_DNA"/>
</dbReference>
<proteinExistence type="inferred from homology"/>